<reference evidence="1" key="1">
    <citation type="journal article" date="2020" name="Nature">
        <title>Giant virus diversity and host interactions through global metagenomics.</title>
        <authorList>
            <person name="Schulz F."/>
            <person name="Roux S."/>
            <person name="Paez-Espino D."/>
            <person name="Jungbluth S."/>
            <person name="Walsh D.A."/>
            <person name="Denef V.J."/>
            <person name="McMahon K.D."/>
            <person name="Konstantinidis K.T."/>
            <person name="Eloe-Fadrosh E.A."/>
            <person name="Kyrpides N.C."/>
            <person name="Woyke T."/>
        </authorList>
    </citation>
    <scope>NUCLEOTIDE SEQUENCE</scope>
    <source>
        <strain evidence="1">GVMAG-M-3300023174-47</strain>
    </source>
</reference>
<dbReference type="EMBL" id="MN739658">
    <property type="protein sequence ID" value="QHT18528.1"/>
    <property type="molecule type" value="Genomic_DNA"/>
</dbReference>
<name>A0A6C0DNN8_9ZZZZ</name>
<accession>A0A6C0DNN8</accession>
<dbReference type="AlphaFoldDB" id="A0A6C0DNN8"/>
<organism evidence="1">
    <name type="scientific">viral metagenome</name>
    <dbReference type="NCBI Taxonomy" id="1070528"/>
    <lineage>
        <taxon>unclassified sequences</taxon>
        <taxon>metagenomes</taxon>
        <taxon>organismal metagenomes</taxon>
    </lineage>
</organism>
<proteinExistence type="predicted"/>
<evidence type="ECO:0000313" key="1">
    <source>
        <dbReference type="EMBL" id="QHT18528.1"/>
    </source>
</evidence>
<protein>
    <submittedName>
        <fullName evidence="1">Uncharacterized protein</fullName>
    </submittedName>
</protein>
<sequence length="45" mass="5460">MKTRKNKFKMPRKFGKAHCLRKTCKKMGFTEKASCRPYKNCYKKK</sequence>